<proteinExistence type="predicted"/>
<dbReference type="InterPro" id="IPR038668">
    <property type="entry name" value="Lipid-bd_sf"/>
</dbReference>
<protein>
    <recommendedName>
        <fullName evidence="4">Lipid-binding hydrolase</fullName>
    </recommendedName>
</protein>
<evidence type="ECO:0000313" key="3">
    <source>
        <dbReference type="Proteomes" id="UP001155182"/>
    </source>
</evidence>
<dbReference type="EMBL" id="JAMWYS010000035">
    <property type="protein sequence ID" value="MCO4293267.1"/>
    <property type="molecule type" value="Genomic_DNA"/>
</dbReference>
<feature type="signal peptide" evidence="1">
    <location>
        <begin position="1"/>
        <end position="22"/>
    </location>
</feature>
<evidence type="ECO:0000313" key="2">
    <source>
        <dbReference type="EMBL" id="MCO4293267.1"/>
    </source>
</evidence>
<accession>A0A9X2F242</accession>
<dbReference type="RefSeq" id="WP_252587782.1">
    <property type="nucleotide sequence ID" value="NZ_JAMWYS010000035.1"/>
</dbReference>
<reference evidence="2" key="1">
    <citation type="submission" date="2022-06" db="EMBL/GenBank/DDBJ databases">
        <title>Solitalea sp. MAHUQ-68 isolated from rhizospheric soil.</title>
        <authorList>
            <person name="Huq M.A."/>
        </authorList>
    </citation>
    <scope>NUCLEOTIDE SEQUENCE</scope>
    <source>
        <strain evidence="2">MAHUQ-68</strain>
    </source>
</reference>
<keyword evidence="1" id="KW-0732">Signal</keyword>
<organism evidence="2 3">
    <name type="scientific">Solitalea agri</name>
    <dbReference type="NCBI Taxonomy" id="2953739"/>
    <lineage>
        <taxon>Bacteria</taxon>
        <taxon>Pseudomonadati</taxon>
        <taxon>Bacteroidota</taxon>
        <taxon>Sphingobacteriia</taxon>
        <taxon>Sphingobacteriales</taxon>
        <taxon>Sphingobacteriaceae</taxon>
        <taxon>Solitalea</taxon>
    </lineage>
</organism>
<dbReference type="AlphaFoldDB" id="A0A9X2F242"/>
<dbReference type="PROSITE" id="PS51257">
    <property type="entry name" value="PROKAR_LIPOPROTEIN"/>
    <property type="match status" value="1"/>
</dbReference>
<feature type="chain" id="PRO_5040899134" description="Lipid-binding hydrolase" evidence="1">
    <location>
        <begin position="23"/>
        <end position="188"/>
    </location>
</feature>
<comment type="caution">
    <text evidence="2">The sequence shown here is derived from an EMBL/GenBank/DDBJ whole genome shotgun (WGS) entry which is preliminary data.</text>
</comment>
<sequence length="188" mass="20218">MLKKFKSMITMALLLTAAVAITSCEKVESDDITYVAPSGKFAGEWFVTLKDGGVNALTGVKPYAKLITFNDVNKGDSLWVQTINLSYVNPADKATYTTSFASKALKVKSLTQPTAMNFSVEAGKNIVNGATNKITIVNAKVLPGQGKAFTGTVVDSIYMEVQYSDVPGKTFILSGHQRSGFPADEPKY</sequence>
<dbReference type="InterPro" id="IPR024404">
    <property type="entry name" value="Lipid-bd_put"/>
</dbReference>
<evidence type="ECO:0000256" key="1">
    <source>
        <dbReference type="SAM" id="SignalP"/>
    </source>
</evidence>
<dbReference type="Pfam" id="PF12888">
    <property type="entry name" value="Lipid_bd"/>
    <property type="match status" value="1"/>
</dbReference>
<name>A0A9X2F242_9SPHI</name>
<keyword evidence="3" id="KW-1185">Reference proteome</keyword>
<evidence type="ECO:0008006" key="4">
    <source>
        <dbReference type="Google" id="ProtNLM"/>
    </source>
</evidence>
<dbReference type="Proteomes" id="UP001155182">
    <property type="component" value="Unassembled WGS sequence"/>
</dbReference>
<dbReference type="Gene3D" id="2.40.128.220">
    <property type="match status" value="1"/>
</dbReference>
<gene>
    <name evidence="2" type="ORF">NF867_10360</name>
</gene>